<gene>
    <name evidence="2" type="ORF">C8J26_2715</name>
</gene>
<accession>A0A2T5GKM5</accession>
<keyword evidence="1" id="KW-1133">Transmembrane helix</keyword>
<dbReference type="RefSeq" id="WP_107958635.1">
    <property type="nucleotide sequence ID" value="NZ_QAOG01000004.1"/>
</dbReference>
<reference evidence="2 3" key="1">
    <citation type="submission" date="2018-04" db="EMBL/GenBank/DDBJ databases">
        <title>Genomic Encyclopedia of Type Strains, Phase III (KMG-III): the genomes of soil and plant-associated and newly described type strains.</title>
        <authorList>
            <person name="Whitman W."/>
        </authorList>
    </citation>
    <scope>NUCLEOTIDE SEQUENCE [LARGE SCALE GENOMIC DNA]</scope>
    <source>
        <strain evidence="2 3">MA101b</strain>
    </source>
</reference>
<proteinExistence type="predicted"/>
<dbReference type="AlphaFoldDB" id="A0A2T5GKM5"/>
<dbReference type="EMBL" id="QAOG01000004">
    <property type="protein sequence ID" value="PTQ59861.1"/>
    <property type="molecule type" value="Genomic_DNA"/>
</dbReference>
<evidence type="ECO:0000313" key="2">
    <source>
        <dbReference type="EMBL" id="PTQ59861.1"/>
    </source>
</evidence>
<keyword evidence="1" id="KW-0472">Membrane</keyword>
<dbReference type="Proteomes" id="UP000244189">
    <property type="component" value="Unassembled WGS sequence"/>
</dbReference>
<feature type="transmembrane region" description="Helical" evidence="1">
    <location>
        <begin position="40"/>
        <end position="61"/>
    </location>
</feature>
<organism evidence="2 3">
    <name type="scientific">Sphingomonas aurantiaca</name>
    <dbReference type="NCBI Taxonomy" id="185949"/>
    <lineage>
        <taxon>Bacteria</taxon>
        <taxon>Pseudomonadati</taxon>
        <taxon>Pseudomonadota</taxon>
        <taxon>Alphaproteobacteria</taxon>
        <taxon>Sphingomonadales</taxon>
        <taxon>Sphingomonadaceae</taxon>
        <taxon>Sphingomonas</taxon>
    </lineage>
</organism>
<comment type="caution">
    <text evidence="2">The sequence shown here is derived from an EMBL/GenBank/DDBJ whole genome shotgun (WGS) entry which is preliminary data.</text>
</comment>
<keyword evidence="1" id="KW-0812">Transmembrane</keyword>
<evidence type="ECO:0000313" key="3">
    <source>
        <dbReference type="Proteomes" id="UP000244189"/>
    </source>
</evidence>
<evidence type="ECO:0000256" key="1">
    <source>
        <dbReference type="SAM" id="Phobius"/>
    </source>
</evidence>
<keyword evidence="3" id="KW-1185">Reference proteome</keyword>
<sequence length="70" mass="7556">MTAIAPRIAHAATERPRITVPVPVQHGIAEAPASPWRAPLFYLSFLAGLVLLVAVAMLLIWRMVTGVRLG</sequence>
<name>A0A2T5GKM5_9SPHN</name>
<protein>
    <submittedName>
        <fullName evidence="2">Uncharacterized protein</fullName>
    </submittedName>
</protein>